<proteinExistence type="predicted"/>
<keyword evidence="2" id="KW-1185">Reference proteome</keyword>
<evidence type="ECO:0000313" key="1">
    <source>
        <dbReference type="EMBL" id="WUP76460.1"/>
    </source>
</evidence>
<dbReference type="Proteomes" id="UP001432011">
    <property type="component" value="Chromosome"/>
</dbReference>
<sequence>MTRDIASEWGWAPSACTLPTIGRPLRLAEFDALFAEAVQAVRRPGRELLRLELAFSPEHAARAAELTARETGCCSFFTFTLTIADGGLALKVAVPPAHTEVLDALQARATASAAPAPAVQGSAASRGPA</sequence>
<evidence type="ECO:0000313" key="2">
    <source>
        <dbReference type="Proteomes" id="UP001432011"/>
    </source>
</evidence>
<gene>
    <name evidence="1" type="ORF">OG913_05415</name>
</gene>
<protein>
    <recommendedName>
        <fullName evidence="3">Arsenate reductase</fullName>
    </recommendedName>
</protein>
<dbReference type="EMBL" id="CP108085">
    <property type="protein sequence ID" value="WUP76460.1"/>
    <property type="molecule type" value="Genomic_DNA"/>
</dbReference>
<organism evidence="1 2">
    <name type="scientific">Microbispora hainanensis</name>
    <dbReference type="NCBI Taxonomy" id="568844"/>
    <lineage>
        <taxon>Bacteria</taxon>
        <taxon>Bacillati</taxon>
        <taxon>Actinomycetota</taxon>
        <taxon>Actinomycetes</taxon>
        <taxon>Streptosporangiales</taxon>
        <taxon>Streptosporangiaceae</taxon>
        <taxon>Microbispora</taxon>
    </lineage>
</organism>
<reference evidence="1" key="1">
    <citation type="submission" date="2022-10" db="EMBL/GenBank/DDBJ databases">
        <title>The complete genomes of actinobacterial strains from the NBC collection.</title>
        <authorList>
            <person name="Joergensen T.S."/>
            <person name="Alvarez Arevalo M."/>
            <person name="Sterndorff E.B."/>
            <person name="Faurdal D."/>
            <person name="Vuksanovic O."/>
            <person name="Mourched A.-S."/>
            <person name="Charusanti P."/>
            <person name="Shaw S."/>
            <person name="Blin K."/>
            <person name="Weber T."/>
        </authorList>
    </citation>
    <scope>NUCLEOTIDE SEQUENCE</scope>
    <source>
        <strain evidence="1">NBC_00254</strain>
    </source>
</reference>
<name>A0ABZ1SXN4_9ACTN</name>
<evidence type="ECO:0008006" key="3">
    <source>
        <dbReference type="Google" id="ProtNLM"/>
    </source>
</evidence>
<dbReference type="RefSeq" id="WP_328709879.1">
    <property type="nucleotide sequence ID" value="NZ_CP108085.1"/>
</dbReference>
<accession>A0ABZ1SXN4</accession>